<feature type="chain" id="PRO_5045234011" evidence="2">
    <location>
        <begin position="26"/>
        <end position="831"/>
    </location>
</feature>
<dbReference type="InterPro" id="IPR003410">
    <property type="entry name" value="HYR_dom"/>
</dbReference>
<dbReference type="PROSITE" id="PS50292">
    <property type="entry name" value="PEROXIDASE_3"/>
    <property type="match status" value="1"/>
</dbReference>
<sequence>MKYTCVTIALLSITWTIFSIVSVDGAFTRDPVVDASFHEACNQVDRAIEQSMKTIKHNKNPKSPSDLLRLFRFPTRDMIRAALPEEILERTIAIVKDHDASVKSMRKRRHTEDENDDDTRLTQDMVGEIAAMSGCNDFPVTCHDMCFHSKYRTIDGTCNNFDRPTQAASLTPFARIIAPVYENGFNEPVGWNTNKMYDGFHKPSPRKVSYTIGSTTTITNNHEITDLVTLFGQFLDHDMDLTPMSPSSVSFNDDTPCNETCRNNPPCFPIDIPDDDPRIRDLRCMEFVRSSAACGTGIQGGMPVREQINAITSYIDASQVYGSSLTLADTLREFDGKGSLRVGSSETHTGRPFLPFDPDSPMACLSDESMDDIPCFLAGDSRANELTGLTSMHTLFLREHNRISNMLSQINPHWDDERLYQEARQILGATLQHITYDHYLPKIIGDVGMESMGVYNGYDPDTNAAIANVFATAAFRFGHATVKPFISRLDEHFNETSEGHLPLHRAFFQPWRIVEEGGIDPVIRGFFATAAKDLNPGEIMTDELTERLFTLTNSISMDLMSLNIQRGRDHGLPSYTEWRKDCGLPKGRTFNQLKREISNDEVREKLEDLYGHPNNIDLYIGALAEDPLEDSLLGPTFTCILAKQFKNTRNGDRFWYERPGYLTPNQLASIKRTSLARVICDNTDIKHVQRDVFSMPSISGGFLKCDDIRGADLADWTDRSGNLDHTPPHIKCPMNITHYISSKQAKVTWVDPITTDDSNDPVKVTCTKGSGQIYSLGVTTVMCTATDSSGNCATCRFSINLECVETDILLMAHGEDASSCFPHSERHTNFS</sequence>
<dbReference type="PRINTS" id="PR00457">
    <property type="entry name" value="ANPEROXIDASE"/>
</dbReference>
<evidence type="ECO:0000313" key="4">
    <source>
        <dbReference type="Proteomes" id="UP000694865"/>
    </source>
</evidence>
<gene>
    <name evidence="5" type="primary">LOC100374729</name>
</gene>
<dbReference type="GeneID" id="100374729"/>
<keyword evidence="2" id="KW-0732">Signal</keyword>
<name>A0ABM0GQW3_SACKO</name>
<evidence type="ECO:0000256" key="1">
    <source>
        <dbReference type="ARBA" id="ARBA00022737"/>
    </source>
</evidence>
<dbReference type="PROSITE" id="PS50825">
    <property type="entry name" value="HYR"/>
    <property type="match status" value="1"/>
</dbReference>
<evidence type="ECO:0000313" key="5">
    <source>
        <dbReference type="RefSeq" id="XP_002735321.1"/>
    </source>
</evidence>
<feature type="domain" description="HYR" evidence="3">
    <location>
        <begin position="723"/>
        <end position="803"/>
    </location>
</feature>
<dbReference type="SUPFAM" id="SSF48113">
    <property type="entry name" value="Heme-dependent peroxidases"/>
    <property type="match status" value="1"/>
</dbReference>
<dbReference type="InterPro" id="IPR010255">
    <property type="entry name" value="Haem_peroxidase_sf"/>
</dbReference>
<keyword evidence="1" id="KW-0677">Repeat</keyword>
<evidence type="ECO:0000259" key="3">
    <source>
        <dbReference type="PROSITE" id="PS50825"/>
    </source>
</evidence>
<dbReference type="Pfam" id="PF02494">
    <property type="entry name" value="HYR"/>
    <property type="match status" value="1"/>
</dbReference>
<dbReference type="PANTHER" id="PTHR11475:SF121">
    <property type="entry name" value="THYROID PEROXIDASE-LIKE"/>
    <property type="match status" value="1"/>
</dbReference>
<reference evidence="5" key="1">
    <citation type="submission" date="2025-08" db="UniProtKB">
        <authorList>
            <consortium name="RefSeq"/>
        </authorList>
    </citation>
    <scope>IDENTIFICATION</scope>
    <source>
        <tissue evidence="5">Testes</tissue>
    </source>
</reference>
<evidence type="ECO:0000256" key="2">
    <source>
        <dbReference type="SAM" id="SignalP"/>
    </source>
</evidence>
<accession>A0ABM0GQW3</accession>
<dbReference type="PANTHER" id="PTHR11475">
    <property type="entry name" value="OXIDASE/PEROXIDASE"/>
    <property type="match status" value="1"/>
</dbReference>
<feature type="signal peptide" evidence="2">
    <location>
        <begin position="1"/>
        <end position="25"/>
    </location>
</feature>
<dbReference type="Pfam" id="PF03098">
    <property type="entry name" value="An_peroxidase"/>
    <property type="match status" value="1"/>
</dbReference>
<dbReference type="RefSeq" id="XP_002735321.1">
    <property type="nucleotide sequence ID" value="XM_002735275.1"/>
</dbReference>
<proteinExistence type="predicted"/>
<dbReference type="InterPro" id="IPR019791">
    <property type="entry name" value="Haem_peroxidase_animal"/>
</dbReference>
<keyword evidence="4" id="KW-1185">Reference proteome</keyword>
<protein>
    <submittedName>
        <fullName evidence="5">Peroxidasin homolog</fullName>
    </submittedName>
</protein>
<dbReference type="Proteomes" id="UP000694865">
    <property type="component" value="Unplaced"/>
</dbReference>
<dbReference type="Gene3D" id="1.10.640.10">
    <property type="entry name" value="Haem peroxidase domain superfamily, animal type"/>
    <property type="match status" value="1"/>
</dbReference>
<organism evidence="4 5">
    <name type="scientific">Saccoglossus kowalevskii</name>
    <name type="common">Acorn worm</name>
    <dbReference type="NCBI Taxonomy" id="10224"/>
    <lineage>
        <taxon>Eukaryota</taxon>
        <taxon>Metazoa</taxon>
        <taxon>Hemichordata</taxon>
        <taxon>Enteropneusta</taxon>
        <taxon>Harrimaniidae</taxon>
        <taxon>Saccoglossus</taxon>
    </lineage>
</organism>
<dbReference type="InterPro" id="IPR037120">
    <property type="entry name" value="Haem_peroxidase_sf_animal"/>
</dbReference>